<proteinExistence type="predicted"/>
<dbReference type="RefSeq" id="WP_286338064.1">
    <property type="nucleotide sequence ID" value="NZ_AP027371.1"/>
</dbReference>
<evidence type="ECO:0000313" key="2">
    <source>
        <dbReference type="Proteomes" id="UP001321445"/>
    </source>
</evidence>
<gene>
    <name evidence="1" type="ORF">HCR_23140</name>
</gene>
<dbReference type="EMBL" id="AP027371">
    <property type="protein sequence ID" value="BDY14001.1"/>
    <property type="molecule type" value="Genomic_DNA"/>
</dbReference>
<dbReference type="Proteomes" id="UP001321445">
    <property type="component" value="Plasmid pISO32_1"/>
</dbReference>
<protein>
    <submittedName>
        <fullName evidence="1">Uncharacterized protein</fullName>
    </submittedName>
</protein>
<evidence type="ECO:0000313" key="1">
    <source>
        <dbReference type="EMBL" id="BDY14001.1"/>
    </source>
</evidence>
<keyword evidence="1" id="KW-0614">Plasmid</keyword>
<geneLocation type="plasmid" evidence="1 2">
    <name>pISO32_1</name>
</geneLocation>
<accession>A0ABN6WXG4</accession>
<name>A0ABN6WXG4_9BACT</name>
<sequence>MLVDELIAKVKEAEKKRTPKQSRELLIKARILDKNGYYDARYFRKETVEKSKKQAVAS</sequence>
<reference evidence="1 2" key="1">
    <citation type="submission" date="2023-03" db="EMBL/GenBank/DDBJ databases">
        <title>Description of Hydrogenimonas sp. ISO32.</title>
        <authorList>
            <person name="Mino S."/>
            <person name="Fukazawa S."/>
            <person name="Sawabe T."/>
        </authorList>
    </citation>
    <scope>NUCLEOTIDE SEQUENCE [LARGE SCALE GENOMIC DNA]</scope>
    <source>
        <strain evidence="1 2">ISO32</strain>
        <plasmid evidence="1 2">pISO32_1</plasmid>
    </source>
</reference>
<keyword evidence="2" id="KW-1185">Reference proteome</keyword>
<organism evidence="1 2">
    <name type="scientific">Hydrogenimonas cancrithermarum</name>
    <dbReference type="NCBI Taxonomy" id="2993563"/>
    <lineage>
        <taxon>Bacteria</taxon>
        <taxon>Pseudomonadati</taxon>
        <taxon>Campylobacterota</taxon>
        <taxon>Epsilonproteobacteria</taxon>
        <taxon>Campylobacterales</taxon>
        <taxon>Hydrogenimonadaceae</taxon>
        <taxon>Hydrogenimonas</taxon>
    </lineage>
</organism>